<sequence>MSATATNDARGNSEKSRRPLAAWRRHHRQCLRGAFARLIRRPVGAWATILVLGVVLSLPALVMTLGHQVERLGAIWMSDAARMDIYLATDADETARQTLRDWLDRQATVAEQRVIPPEEGLEALTERLHIDGLEALESNPLPWVIELTLSDARPDTRLALAESLREQPAVAEFSSGDDWIQRLEQIRAFFDELGWWLLILLGMTVVFVVGNTLRLELHERRREIALIALIGGTERYMLRPLLYDGTLSGLLGGLVASGLVGLALSVTSGPIERFAASYGAAISPQLDPALVLLLMTAGALLGWLSAQVIGRFYIGRLSTP</sequence>
<keyword evidence="4 10" id="KW-1003">Cell membrane</keyword>
<feature type="transmembrane region" description="Helical" evidence="12">
    <location>
        <begin position="43"/>
        <end position="62"/>
    </location>
</feature>
<keyword evidence="8 10" id="KW-0472">Membrane</keyword>
<keyword evidence="5 10" id="KW-0132">Cell division</keyword>
<proteinExistence type="inferred from homology"/>
<keyword evidence="10" id="KW-0997">Cell inner membrane</keyword>
<evidence type="ECO:0000256" key="8">
    <source>
        <dbReference type="ARBA" id="ARBA00023136"/>
    </source>
</evidence>
<comment type="similarity">
    <text evidence="2 10">Belongs to the ABC-4 integral membrane protein family. FtsX subfamily.</text>
</comment>
<dbReference type="InterPro" id="IPR040690">
    <property type="entry name" value="FtsX_ECD"/>
</dbReference>
<dbReference type="Pfam" id="PF02687">
    <property type="entry name" value="FtsX"/>
    <property type="match status" value="1"/>
</dbReference>
<gene>
    <name evidence="15" type="ORF">SR882_04045</name>
</gene>
<keyword evidence="6 12" id="KW-0812">Transmembrane</keyword>
<evidence type="ECO:0000256" key="11">
    <source>
        <dbReference type="SAM" id="MobiDB-lite"/>
    </source>
</evidence>
<evidence type="ECO:0000256" key="4">
    <source>
        <dbReference type="ARBA" id="ARBA00022475"/>
    </source>
</evidence>
<feature type="transmembrane region" description="Helical" evidence="12">
    <location>
        <begin position="193"/>
        <end position="213"/>
    </location>
</feature>
<organism evidence="15 16">
    <name type="scientific">Guyparkeria halophila</name>
    <dbReference type="NCBI Taxonomy" id="47960"/>
    <lineage>
        <taxon>Bacteria</taxon>
        <taxon>Pseudomonadati</taxon>
        <taxon>Pseudomonadota</taxon>
        <taxon>Gammaproteobacteria</taxon>
        <taxon>Chromatiales</taxon>
        <taxon>Thioalkalibacteraceae</taxon>
        <taxon>Guyparkeria</taxon>
    </lineage>
</organism>
<name>A0ABZ0YY34_9GAMM</name>
<dbReference type="Proteomes" id="UP001327459">
    <property type="component" value="Chromosome"/>
</dbReference>
<comment type="subcellular location">
    <subcellularLocation>
        <location evidence="10">Cell inner membrane</location>
    </subcellularLocation>
    <subcellularLocation>
        <location evidence="1">Cell membrane</location>
        <topology evidence="1">Multi-pass membrane protein</topology>
    </subcellularLocation>
</comment>
<accession>A0ABZ0YY34</accession>
<evidence type="ECO:0000256" key="3">
    <source>
        <dbReference type="ARBA" id="ARBA00021907"/>
    </source>
</evidence>
<protein>
    <recommendedName>
        <fullName evidence="3 10">Cell division protein FtsX</fullName>
    </recommendedName>
</protein>
<evidence type="ECO:0000256" key="1">
    <source>
        <dbReference type="ARBA" id="ARBA00004651"/>
    </source>
</evidence>
<evidence type="ECO:0000256" key="6">
    <source>
        <dbReference type="ARBA" id="ARBA00022692"/>
    </source>
</evidence>
<feature type="transmembrane region" description="Helical" evidence="12">
    <location>
        <begin position="289"/>
        <end position="314"/>
    </location>
</feature>
<dbReference type="InterPro" id="IPR004513">
    <property type="entry name" value="FtsX"/>
</dbReference>
<dbReference type="Gene3D" id="3.30.70.3040">
    <property type="match status" value="1"/>
</dbReference>
<dbReference type="PANTHER" id="PTHR47755:SF1">
    <property type="entry name" value="CELL DIVISION PROTEIN FTSX"/>
    <property type="match status" value="1"/>
</dbReference>
<evidence type="ECO:0000259" key="14">
    <source>
        <dbReference type="Pfam" id="PF18075"/>
    </source>
</evidence>
<evidence type="ECO:0000256" key="12">
    <source>
        <dbReference type="SAM" id="Phobius"/>
    </source>
</evidence>
<dbReference type="RefSeq" id="WP_322522066.1">
    <property type="nucleotide sequence ID" value="NZ_CP140153.1"/>
</dbReference>
<reference evidence="15 16" key="1">
    <citation type="submission" date="2023-11" db="EMBL/GenBank/DDBJ databases">
        <title>MicrobeMod: A computational toolkit for identifying prokaryotic methylation and restriction-modification with nanopore sequencing.</title>
        <authorList>
            <person name="Crits-Christoph A."/>
            <person name="Kang S.C."/>
            <person name="Lee H."/>
            <person name="Ostrov N."/>
        </authorList>
    </citation>
    <scope>NUCLEOTIDE SEQUENCE [LARGE SCALE GENOMIC DNA]</scope>
    <source>
        <strain evidence="15 16">ATCC 49870</strain>
    </source>
</reference>
<feature type="domain" description="ABC3 transporter permease C-terminal" evidence="13">
    <location>
        <begin position="198"/>
        <end position="309"/>
    </location>
</feature>
<evidence type="ECO:0000256" key="7">
    <source>
        <dbReference type="ARBA" id="ARBA00022989"/>
    </source>
</evidence>
<evidence type="ECO:0000313" key="15">
    <source>
        <dbReference type="EMBL" id="WQH17084.1"/>
    </source>
</evidence>
<evidence type="ECO:0000256" key="10">
    <source>
        <dbReference type="PIRNR" id="PIRNR003097"/>
    </source>
</evidence>
<keyword evidence="16" id="KW-1185">Reference proteome</keyword>
<evidence type="ECO:0000256" key="5">
    <source>
        <dbReference type="ARBA" id="ARBA00022618"/>
    </source>
</evidence>
<feature type="compositionally biased region" description="Polar residues" evidence="11">
    <location>
        <begin position="1"/>
        <end position="10"/>
    </location>
</feature>
<feature type="region of interest" description="Disordered" evidence="11">
    <location>
        <begin position="1"/>
        <end position="21"/>
    </location>
</feature>
<evidence type="ECO:0000256" key="9">
    <source>
        <dbReference type="ARBA" id="ARBA00023306"/>
    </source>
</evidence>
<comment type="function">
    <text evidence="10">Part of the ABC transporter FtsEX involved in cellular division.</text>
</comment>
<dbReference type="EMBL" id="CP140153">
    <property type="protein sequence ID" value="WQH17084.1"/>
    <property type="molecule type" value="Genomic_DNA"/>
</dbReference>
<feature type="domain" description="FtsX extracellular" evidence="14">
    <location>
        <begin position="83"/>
        <end position="172"/>
    </location>
</feature>
<dbReference type="InterPro" id="IPR003838">
    <property type="entry name" value="ABC3_permease_C"/>
</dbReference>
<evidence type="ECO:0000313" key="16">
    <source>
        <dbReference type="Proteomes" id="UP001327459"/>
    </source>
</evidence>
<evidence type="ECO:0000256" key="2">
    <source>
        <dbReference type="ARBA" id="ARBA00007379"/>
    </source>
</evidence>
<feature type="transmembrane region" description="Helical" evidence="12">
    <location>
        <begin position="247"/>
        <end position="269"/>
    </location>
</feature>
<dbReference type="PIRSF" id="PIRSF003097">
    <property type="entry name" value="FtsX"/>
    <property type="match status" value="1"/>
</dbReference>
<keyword evidence="7 12" id="KW-1133">Transmembrane helix</keyword>
<dbReference type="Pfam" id="PF18075">
    <property type="entry name" value="FtsX_ECD"/>
    <property type="match status" value="1"/>
</dbReference>
<keyword evidence="9 10" id="KW-0131">Cell cycle</keyword>
<evidence type="ECO:0000259" key="13">
    <source>
        <dbReference type="Pfam" id="PF02687"/>
    </source>
</evidence>
<dbReference type="PANTHER" id="PTHR47755">
    <property type="entry name" value="CELL DIVISION PROTEIN FTSX"/>
    <property type="match status" value="1"/>
</dbReference>